<dbReference type="AlphaFoldDB" id="A0A4S8HNZ4"/>
<organism evidence="1 2">
    <name type="scientific">Niastella caeni</name>
    <dbReference type="NCBI Taxonomy" id="2569763"/>
    <lineage>
        <taxon>Bacteria</taxon>
        <taxon>Pseudomonadati</taxon>
        <taxon>Bacteroidota</taxon>
        <taxon>Chitinophagia</taxon>
        <taxon>Chitinophagales</taxon>
        <taxon>Chitinophagaceae</taxon>
        <taxon>Niastella</taxon>
    </lineage>
</organism>
<proteinExistence type="predicted"/>
<evidence type="ECO:0000313" key="1">
    <source>
        <dbReference type="EMBL" id="THU37067.1"/>
    </source>
</evidence>
<evidence type="ECO:0000313" key="2">
    <source>
        <dbReference type="Proteomes" id="UP000306918"/>
    </source>
</evidence>
<dbReference type="PANTHER" id="PTHR34597:SF3">
    <property type="entry name" value="OUTER MEMBRANE TRANSPORTER CDIB"/>
    <property type="match status" value="1"/>
</dbReference>
<dbReference type="PANTHER" id="PTHR34597">
    <property type="entry name" value="SLR1661 PROTEIN"/>
    <property type="match status" value="1"/>
</dbReference>
<dbReference type="OrthoDB" id="333971at2"/>
<protein>
    <recommendedName>
        <fullName evidence="3">Bacterial surface antigen (D15) domain-containing protein</fullName>
    </recommendedName>
</protein>
<keyword evidence="2" id="KW-1185">Reference proteome</keyword>
<name>A0A4S8HNZ4_9BACT</name>
<dbReference type="GO" id="GO:0008320">
    <property type="term" value="F:protein transmembrane transporter activity"/>
    <property type="evidence" value="ECO:0007669"/>
    <property type="project" value="TreeGrafter"/>
</dbReference>
<dbReference type="RefSeq" id="WP_136578741.1">
    <property type="nucleotide sequence ID" value="NZ_STFF01000005.1"/>
</dbReference>
<accession>A0A4S8HNZ4</accession>
<reference evidence="1 2" key="1">
    <citation type="submission" date="2019-04" db="EMBL/GenBank/DDBJ databases">
        <title>Niastella caeni sp. nov., isolated from activated sludge.</title>
        <authorList>
            <person name="Sheng M."/>
        </authorList>
    </citation>
    <scope>NUCLEOTIDE SEQUENCE [LARGE SCALE GENOMIC DNA]</scope>
    <source>
        <strain evidence="1 2">HX-2-15</strain>
    </source>
</reference>
<evidence type="ECO:0008006" key="3">
    <source>
        <dbReference type="Google" id="ProtNLM"/>
    </source>
</evidence>
<sequence length="828" mass="94793">MVSDTATYIKVVAGPAYQRPLSQQKLWGRNRRVEWTTPIRVPVLKLDTAFGGLIPYKAGGGNESKSLRLRTKAGKEYALRSIHKSRKEVIPPGMEGTFIEDIVNDGISMSHPYGAFAVGGMMEQAGIYHTLPKVVYLPEQKALDTFNTKFANDLYLLEQRPEGNWQEADNLGNFSTFSSTEEVIAKLQKENTFTVDQRAYVKARLFDILIGDWDRHEDQWSWGERRVAGGIQFIPVPRDRDQSFFAHDGVLVDQFIKVAGLSYMQNFDHEVKRPEVLSTSARFMDRLFTNGLTLADWLKEAESLQQALTDSVIIQSVAGLPPEVYAVKGQDLIVKLKSRRRQIPLYAKQHYLFIAEQVEVLGSKQQEHFEVTSAGKDETVVAVFRINNKGEKADKPYYQRQFKRAETKEVRLFGIDGEDVYVVNNDANITIRLIGGPGKDSIVQEKRKVHVYDNANNAFQTTSAHMHLSSDTSIHSWDYKWFKIGKKGFRPSLLYNNEDRFYVGLRYRIRKHKWREYPFASYHEVGINYSLVQNAFSAEAQAVYPNVIGRWNLVLRGEYDAIRWTNFYGAGNETHAITNDMNYYRLRTEEWYASVGLNRTFGKNTVQATAYYQRVKGRNDPERYPAKVFSHTHGVFSPNPYAGVQLTYSYASLNDSVVPVKGFTFLTNATYAKNYRQQEFFQQYNAHLQAYYPLGDHFSLSVRVGGETIVNDAVLNSGQSYQHAIIGGPRNLRGYRRDRFWGKTAFYNNNELRYLTSFRSRLMAGTIGFFGFFDQGRVWMPGESSDVWHTSWGPGILIAPFNKVSLSVSYGVAEEVNLIQVRLNRLIY</sequence>
<dbReference type="GO" id="GO:0046819">
    <property type="term" value="P:protein secretion by the type V secretion system"/>
    <property type="evidence" value="ECO:0007669"/>
    <property type="project" value="TreeGrafter"/>
</dbReference>
<dbReference type="Proteomes" id="UP000306918">
    <property type="component" value="Unassembled WGS sequence"/>
</dbReference>
<comment type="caution">
    <text evidence="1">The sequence shown here is derived from an EMBL/GenBank/DDBJ whole genome shotgun (WGS) entry which is preliminary data.</text>
</comment>
<dbReference type="GO" id="GO:0098046">
    <property type="term" value="C:type V protein secretion system complex"/>
    <property type="evidence" value="ECO:0007669"/>
    <property type="project" value="TreeGrafter"/>
</dbReference>
<dbReference type="Gene3D" id="2.40.160.50">
    <property type="entry name" value="membrane protein fhac: a member of the omp85/tpsb transporter family"/>
    <property type="match status" value="1"/>
</dbReference>
<gene>
    <name evidence="1" type="ORF">FAM09_19125</name>
</gene>
<dbReference type="EMBL" id="STFF01000005">
    <property type="protein sequence ID" value="THU37067.1"/>
    <property type="molecule type" value="Genomic_DNA"/>
</dbReference>
<dbReference type="InterPro" id="IPR051544">
    <property type="entry name" value="TPS_OM_transporter"/>
</dbReference>